<feature type="transmembrane region" description="Helical" evidence="1">
    <location>
        <begin position="255"/>
        <end position="276"/>
    </location>
</feature>
<feature type="transmembrane region" description="Helical" evidence="1">
    <location>
        <begin position="323"/>
        <end position="354"/>
    </location>
</feature>
<dbReference type="EMBL" id="DVOE01000008">
    <property type="protein sequence ID" value="HIU98328.1"/>
    <property type="molecule type" value="Genomic_DNA"/>
</dbReference>
<sequence length="402" mass="40951">MSCKPRRILGLVLPAALLLLLAALCFLPRTASAEEDDHPTAEELEAQLSDRVDSVIDGLDLDLFEEFLASLEGSGGTSLKETLRQLTESGGGDISGKLAERAGDIFSEVLLGFLPGLVTVIAVCLLKGVLTGLTSGFERTGTANVVHIVCYSVIIAVLLAAATDVVVSVTSTVSALAAFSEAVFPVLLTLLSAVGGAGSAAVYQPFMGVLSGGIVALISGVVLPAFVAAMIFSAVGGISDNVRLNKLAKLMRSGSTWLIGIVFGLYATFLTVQGVTGGVIDKLGFSAAKFAVSSYVPVLGGYLSDGFDLLTASLVLVKNAVGVTGAAALVAVVLMPLVKVALFTLGLRLTAAVAEPVGDKKVSSAAGALADNMSLLVTALVGTAFMFFVLLLLIIGSCNPGV</sequence>
<dbReference type="InterPro" id="IPR014194">
    <property type="entry name" value="Spore_III_AE"/>
</dbReference>
<organism evidence="3 4">
    <name type="scientific">Candidatus Limadaptatus stercoripullorum</name>
    <dbReference type="NCBI Taxonomy" id="2840846"/>
    <lineage>
        <taxon>Bacteria</taxon>
        <taxon>Bacillati</taxon>
        <taxon>Bacillota</taxon>
        <taxon>Clostridia</taxon>
        <taxon>Eubacteriales</taxon>
        <taxon>Candidatus Limadaptatus</taxon>
    </lineage>
</organism>
<feature type="transmembrane region" description="Helical" evidence="1">
    <location>
        <begin position="142"/>
        <end position="162"/>
    </location>
</feature>
<gene>
    <name evidence="3" type="ORF">IAC73_00590</name>
</gene>
<feature type="transmembrane region" description="Helical" evidence="1">
    <location>
        <begin position="375"/>
        <end position="396"/>
    </location>
</feature>
<dbReference type="AlphaFoldDB" id="A0A9D1SVQ7"/>
<accession>A0A9D1SVQ7</accession>
<feature type="transmembrane region" description="Helical" evidence="1">
    <location>
        <begin position="182"/>
        <end position="202"/>
    </location>
</feature>
<reference evidence="3" key="1">
    <citation type="submission" date="2020-10" db="EMBL/GenBank/DDBJ databases">
        <authorList>
            <person name="Gilroy R."/>
        </authorList>
    </citation>
    <scope>NUCLEOTIDE SEQUENCE</scope>
    <source>
        <strain evidence="3">10406</strain>
    </source>
</reference>
<evidence type="ECO:0000313" key="3">
    <source>
        <dbReference type="EMBL" id="HIU98328.1"/>
    </source>
</evidence>
<evidence type="ECO:0000256" key="2">
    <source>
        <dbReference type="SAM" id="SignalP"/>
    </source>
</evidence>
<feature type="signal peptide" evidence="2">
    <location>
        <begin position="1"/>
        <end position="33"/>
    </location>
</feature>
<keyword evidence="1" id="KW-1133">Transmembrane helix</keyword>
<keyword evidence="2" id="KW-0732">Signal</keyword>
<name>A0A9D1SVQ7_9FIRM</name>
<feature type="chain" id="PRO_5039016774" evidence="2">
    <location>
        <begin position="34"/>
        <end position="402"/>
    </location>
</feature>
<proteinExistence type="predicted"/>
<feature type="transmembrane region" description="Helical" evidence="1">
    <location>
        <begin position="214"/>
        <end position="235"/>
    </location>
</feature>
<keyword evidence="1" id="KW-0812">Transmembrane</keyword>
<comment type="caution">
    <text evidence="3">The sequence shown here is derived from an EMBL/GenBank/DDBJ whole genome shotgun (WGS) entry which is preliminary data.</text>
</comment>
<dbReference type="Proteomes" id="UP000886857">
    <property type="component" value="Unassembled WGS sequence"/>
</dbReference>
<evidence type="ECO:0000313" key="4">
    <source>
        <dbReference type="Proteomes" id="UP000886857"/>
    </source>
</evidence>
<reference evidence="3" key="2">
    <citation type="journal article" date="2021" name="PeerJ">
        <title>Extensive microbial diversity within the chicken gut microbiome revealed by metagenomics and culture.</title>
        <authorList>
            <person name="Gilroy R."/>
            <person name="Ravi A."/>
            <person name="Getino M."/>
            <person name="Pursley I."/>
            <person name="Horton D.L."/>
            <person name="Alikhan N.F."/>
            <person name="Baker D."/>
            <person name="Gharbi K."/>
            <person name="Hall N."/>
            <person name="Watson M."/>
            <person name="Adriaenssens E.M."/>
            <person name="Foster-Nyarko E."/>
            <person name="Jarju S."/>
            <person name="Secka A."/>
            <person name="Antonio M."/>
            <person name="Oren A."/>
            <person name="Chaudhuri R.R."/>
            <person name="La Ragione R."/>
            <person name="Hildebrand F."/>
            <person name="Pallen M.J."/>
        </authorList>
    </citation>
    <scope>NUCLEOTIDE SEQUENCE</scope>
    <source>
        <strain evidence="3">10406</strain>
    </source>
</reference>
<keyword evidence="1" id="KW-0472">Membrane</keyword>
<protein>
    <submittedName>
        <fullName evidence="3">Stage III sporulation protein AE</fullName>
    </submittedName>
</protein>
<feature type="transmembrane region" description="Helical" evidence="1">
    <location>
        <begin position="109"/>
        <end position="130"/>
    </location>
</feature>
<evidence type="ECO:0000256" key="1">
    <source>
        <dbReference type="SAM" id="Phobius"/>
    </source>
</evidence>
<dbReference type="Pfam" id="PF09546">
    <property type="entry name" value="Spore_III_AE"/>
    <property type="match status" value="1"/>
</dbReference>